<gene>
    <name evidence="2" type="ORF">ALTATR162_LOCUS2463</name>
</gene>
<dbReference type="Proteomes" id="UP000676310">
    <property type="component" value="Unassembled WGS sequence"/>
</dbReference>
<dbReference type="GeneID" id="67013911"/>
<dbReference type="RefSeq" id="XP_043166004.1">
    <property type="nucleotide sequence ID" value="XM_043310069.1"/>
</dbReference>
<dbReference type="OrthoDB" id="3799586at2759"/>
<evidence type="ECO:0000313" key="2">
    <source>
        <dbReference type="EMBL" id="CAG5149836.1"/>
    </source>
</evidence>
<name>A0A8J2HVG4_9PLEO</name>
<feature type="compositionally biased region" description="Polar residues" evidence="1">
    <location>
        <begin position="172"/>
        <end position="187"/>
    </location>
</feature>
<reference evidence="2" key="1">
    <citation type="submission" date="2021-05" db="EMBL/GenBank/DDBJ databases">
        <authorList>
            <person name="Stam R."/>
        </authorList>
    </citation>
    <scope>NUCLEOTIDE SEQUENCE</scope>
    <source>
        <strain evidence="2">CS162</strain>
    </source>
</reference>
<feature type="region of interest" description="Disordered" evidence="1">
    <location>
        <begin position="172"/>
        <end position="281"/>
    </location>
</feature>
<evidence type="ECO:0000256" key="1">
    <source>
        <dbReference type="SAM" id="MobiDB-lite"/>
    </source>
</evidence>
<feature type="compositionally biased region" description="Basic and acidic residues" evidence="1">
    <location>
        <begin position="198"/>
        <end position="209"/>
    </location>
</feature>
<sequence>MPTKHQQSNMVGLTTYSAPLPVDVAITERSRKFYDGTYKWDSEGFTDDNGVYREFDCYDPAARAPTPLPPMCLSDDDVDGGAVGQKTYSGEPVVQEDDASSFTFALDVKSRDVLVTVRRDELFRGHADRERLIGKVEDALISSKANRVNLTLEECYRLCVIADHVQKVDKLSNQGQTPEKNTKSPSELSDCPSDISEWDVKTTTKKPIDEMFEQDDVDEPKWKPTTRGVAQKVKKGAKKPTTASIKSSPTMKSLQTGSYIRSTGETSRRRSTRLSNAQSGK</sequence>
<organism evidence="2 3">
    <name type="scientific">Alternaria atra</name>
    <dbReference type="NCBI Taxonomy" id="119953"/>
    <lineage>
        <taxon>Eukaryota</taxon>
        <taxon>Fungi</taxon>
        <taxon>Dikarya</taxon>
        <taxon>Ascomycota</taxon>
        <taxon>Pezizomycotina</taxon>
        <taxon>Dothideomycetes</taxon>
        <taxon>Pleosporomycetidae</taxon>
        <taxon>Pleosporales</taxon>
        <taxon>Pleosporineae</taxon>
        <taxon>Pleosporaceae</taxon>
        <taxon>Alternaria</taxon>
        <taxon>Alternaria sect. Ulocladioides</taxon>
    </lineage>
</organism>
<proteinExistence type="predicted"/>
<protein>
    <submittedName>
        <fullName evidence="2">Uncharacterized protein</fullName>
    </submittedName>
</protein>
<dbReference type="AlphaFoldDB" id="A0A8J2HVG4"/>
<evidence type="ECO:0000313" key="3">
    <source>
        <dbReference type="Proteomes" id="UP000676310"/>
    </source>
</evidence>
<comment type="caution">
    <text evidence="2">The sequence shown here is derived from an EMBL/GenBank/DDBJ whole genome shotgun (WGS) entry which is preliminary data.</text>
</comment>
<feature type="compositionally biased region" description="Polar residues" evidence="1">
    <location>
        <begin position="241"/>
        <end position="260"/>
    </location>
</feature>
<dbReference type="EMBL" id="CAJRGZ010000015">
    <property type="protein sequence ID" value="CAG5149836.1"/>
    <property type="molecule type" value="Genomic_DNA"/>
</dbReference>
<keyword evidence="3" id="KW-1185">Reference proteome</keyword>
<accession>A0A8J2HVG4</accession>